<evidence type="ECO:0000256" key="1">
    <source>
        <dbReference type="ARBA" id="ARBA00023450"/>
    </source>
</evidence>
<keyword evidence="4" id="KW-1185">Reference proteome</keyword>
<reference evidence="3 4" key="1">
    <citation type="submission" date="2016-11" db="EMBL/GenBank/DDBJ databases">
        <authorList>
            <person name="Jaros S."/>
            <person name="Januszkiewicz K."/>
            <person name="Wedrychowicz H."/>
        </authorList>
    </citation>
    <scope>NUCLEOTIDE SEQUENCE [LARGE SCALE GENOMIC DNA]</scope>
    <source>
        <strain evidence="3 4">DSM 45627</strain>
    </source>
</reference>
<dbReference type="InterPro" id="IPR002711">
    <property type="entry name" value="HNH"/>
</dbReference>
<name>A0A1M5C6V6_9ACTN</name>
<dbReference type="GO" id="GO:0008270">
    <property type="term" value="F:zinc ion binding"/>
    <property type="evidence" value="ECO:0007669"/>
    <property type="project" value="InterPro"/>
</dbReference>
<dbReference type="RefSeq" id="WP_159440808.1">
    <property type="nucleotide sequence ID" value="NZ_FQVU01000001.1"/>
</dbReference>
<protein>
    <submittedName>
        <fullName evidence="3">HNH endonuclease</fullName>
    </submittedName>
</protein>
<dbReference type="SMART" id="SM00507">
    <property type="entry name" value="HNHc"/>
    <property type="match status" value="1"/>
</dbReference>
<dbReference type="OrthoDB" id="3656171at2"/>
<dbReference type="GO" id="GO:0004519">
    <property type="term" value="F:endonuclease activity"/>
    <property type="evidence" value="ECO:0007669"/>
    <property type="project" value="UniProtKB-KW"/>
</dbReference>
<keyword evidence="3" id="KW-0378">Hydrolase</keyword>
<keyword evidence="3" id="KW-0255">Endonuclease</keyword>
<dbReference type="AlphaFoldDB" id="A0A1M5C6V6"/>
<dbReference type="EMBL" id="FQVU01000001">
    <property type="protein sequence ID" value="SHF50386.1"/>
    <property type="molecule type" value="Genomic_DNA"/>
</dbReference>
<dbReference type="Gene3D" id="1.10.30.50">
    <property type="match status" value="1"/>
</dbReference>
<feature type="domain" description="HNH nuclease" evidence="2">
    <location>
        <begin position="344"/>
        <end position="396"/>
    </location>
</feature>
<evidence type="ECO:0000313" key="4">
    <source>
        <dbReference type="Proteomes" id="UP000186132"/>
    </source>
</evidence>
<dbReference type="CDD" id="cd00085">
    <property type="entry name" value="HNHc"/>
    <property type="match status" value="1"/>
</dbReference>
<evidence type="ECO:0000313" key="3">
    <source>
        <dbReference type="EMBL" id="SHF50386.1"/>
    </source>
</evidence>
<accession>A0A1M5C6V6</accession>
<gene>
    <name evidence="3" type="ORF">SAMN05443575_0126</name>
</gene>
<dbReference type="InterPro" id="IPR003870">
    <property type="entry name" value="DUF222"/>
</dbReference>
<dbReference type="InterPro" id="IPR003615">
    <property type="entry name" value="HNH_nuc"/>
</dbReference>
<dbReference type="Pfam" id="PF02720">
    <property type="entry name" value="DUF222"/>
    <property type="match status" value="1"/>
</dbReference>
<sequence length="448" mass="47707">MEANRVDEVVDERIAIVRAGVDGLLDADLTRLSGRELVALLDALETQHRRLAAADARLLAEIEERGAAGEFGRTSTVDLLRVRLRVAPGEAKARVERARDLGPRRTVSGEALPPLLPATAAAQRAGTISVGHAAVIADVLAEIPAAIAVEASGVAERLLVEAARHEDPARLRRTGQLVLRRLDPDGVLDRADVIERRRGFTLTPARDGSAIASGRLTGEAAAVWRTILDALSAPAVAADEAAAPSPDDRSAAQRRHDGFLDAGLRLLRSGTLPDSGGTPVTVLVRTTAAELRRPDGLAQTDHGAHLSIRRLLELTGDALLSPVVLARHGAVLGLGRSRRLATPAQRRALAARDGGCAFPDCTRPAAWCEAHHVVAWADGGATDLANLVLLCGHHHRSLGRSDWQLHMRHGRPEWLAPPWLDPSGTPVRNTAHHLPEIDFTAVVEPDTG</sequence>
<proteinExistence type="inferred from homology"/>
<organism evidence="3 4">
    <name type="scientific">Jatrophihabitans endophyticus</name>
    <dbReference type="NCBI Taxonomy" id="1206085"/>
    <lineage>
        <taxon>Bacteria</taxon>
        <taxon>Bacillati</taxon>
        <taxon>Actinomycetota</taxon>
        <taxon>Actinomycetes</taxon>
        <taxon>Jatrophihabitantales</taxon>
        <taxon>Jatrophihabitantaceae</taxon>
        <taxon>Jatrophihabitans</taxon>
    </lineage>
</organism>
<dbReference type="Proteomes" id="UP000186132">
    <property type="component" value="Unassembled WGS sequence"/>
</dbReference>
<dbReference type="GO" id="GO:0003676">
    <property type="term" value="F:nucleic acid binding"/>
    <property type="evidence" value="ECO:0007669"/>
    <property type="project" value="InterPro"/>
</dbReference>
<dbReference type="Pfam" id="PF01844">
    <property type="entry name" value="HNH"/>
    <property type="match status" value="1"/>
</dbReference>
<keyword evidence="3" id="KW-0540">Nuclease</keyword>
<evidence type="ECO:0000259" key="2">
    <source>
        <dbReference type="SMART" id="SM00507"/>
    </source>
</evidence>
<comment type="similarity">
    <text evidence="1">Belongs to the Rv1128c/1148c/1588c/1702c/1945/3466 family.</text>
</comment>
<dbReference type="STRING" id="1206085.SAMN05443575_0126"/>